<feature type="transmembrane region" description="Helical" evidence="9">
    <location>
        <begin position="185"/>
        <end position="207"/>
    </location>
</feature>
<evidence type="ECO:0000256" key="1">
    <source>
        <dbReference type="ARBA" id="ARBA00004141"/>
    </source>
</evidence>
<evidence type="ECO:0000313" key="11">
    <source>
        <dbReference type="EMBL" id="KAF5851148.1"/>
    </source>
</evidence>
<evidence type="ECO:0000256" key="3">
    <source>
        <dbReference type="ARBA" id="ARBA00022448"/>
    </source>
</evidence>
<feature type="transmembrane region" description="Helical" evidence="9">
    <location>
        <begin position="219"/>
        <end position="240"/>
    </location>
</feature>
<dbReference type="Pfam" id="PF00083">
    <property type="entry name" value="Sugar_tr"/>
    <property type="match status" value="1"/>
</dbReference>
<evidence type="ECO:0000256" key="2">
    <source>
        <dbReference type="ARBA" id="ARBA00010992"/>
    </source>
</evidence>
<evidence type="ECO:0000256" key="8">
    <source>
        <dbReference type="RuleBase" id="RU003346"/>
    </source>
</evidence>
<feature type="transmembrane region" description="Helical" evidence="9">
    <location>
        <begin position="340"/>
        <end position="364"/>
    </location>
</feature>
<dbReference type="InterPro" id="IPR050360">
    <property type="entry name" value="MFS_Sugar_Transporters"/>
</dbReference>
<feature type="transmembrane region" description="Helical" evidence="9">
    <location>
        <begin position="82"/>
        <end position="106"/>
    </location>
</feature>
<dbReference type="SUPFAM" id="SSF103473">
    <property type="entry name" value="MFS general substrate transporter"/>
    <property type="match status" value="1"/>
</dbReference>
<evidence type="ECO:0000313" key="12">
    <source>
        <dbReference type="Proteomes" id="UP000624244"/>
    </source>
</evidence>
<keyword evidence="6 9" id="KW-1133">Transmembrane helix</keyword>
<dbReference type="GO" id="GO:0005351">
    <property type="term" value="F:carbohydrate:proton symporter activity"/>
    <property type="evidence" value="ECO:0007669"/>
    <property type="project" value="TreeGrafter"/>
</dbReference>
<dbReference type="EMBL" id="WNKQ01000005">
    <property type="protein sequence ID" value="KAF5851148.1"/>
    <property type="molecule type" value="Genomic_DNA"/>
</dbReference>
<feature type="transmembrane region" description="Helical" evidence="9">
    <location>
        <begin position="505"/>
        <end position="521"/>
    </location>
</feature>
<comment type="subcellular location">
    <subcellularLocation>
        <location evidence="1">Membrane</location>
        <topology evidence="1">Multi-pass membrane protein</topology>
    </subcellularLocation>
</comment>
<accession>A0A8H6DX69</accession>
<evidence type="ECO:0000256" key="4">
    <source>
        <dbReference type="ARBA" id="ARBA00022597"/>
    </source>
</evidence>
<gene>
    <name evidence="11" type="ORF">GGP41_003916</name>
</gene>
<dbReference type="InterPro" id="IPR005828">
    <property type="entry name" value="MFS_sugar_transport-like"/>
</dbReference>
<feature type="transmembrane region" description="Helical" evidence="9">
    <location>
        <begin position="402"/>
        <end position="421"/>
    </location>
</feature>
<evidence type="ECO:0000256" key="5">
    <source>
        <dbReference type="ARBA" id="ARBA00022692"/>
    </source>
</evidence>
<keyword evidence="4" id="KW-0762">Sugar transport</keyword>
<evidence type="ECO:0000256" key="9">
    <source>
        <dbReference type="SAM" id="Phobius"/>
    </source>
</evidence>
<feature type="transmembrane region" description="Helical" evidence="9">
    <location>
        <begin position="376"/>
        <end position="395"/>
    </location>
</feature>
<sequence>MLLSLDNATIYPCLSLLAWIPSRSSSLLYYTVAPNSILMSTLTKNEVILDGHDEGFHQARQAAEEEHDLTPWQALRLHPKSVMWSVLLSNCIIMEGYDIVLIYSFFAQPAFARRYGQCDSSGACQITASWQAGLGNAVGCGTIIGAFANGYFCQRYGYRPVLLTSLVFICAFIAISFSAPSLPVLLVGQFLCGIPWGVFATMAPAYASEVCPMALRGYLAVYVNLCWAFGQLISAAVQSAFSGGTSQWSYRIPFAIQWVWPIPLFLVLFSAPESPWHYVRKGDLRMAEKMLKRLSSPSQLDSIKQKVAMMVHTNELEVSLSKDTSYWQCFKGIDLRRTEIACMAFAAQPFCGSAMGGTPTYFFVQAGLPSSISFKMSIGGLGIASIGTVVSWFLMSYCGRRTIYLWGLGGLTAILVTVGAISAGDARSSQGNYAQAGLMLGWLAIYYLTVGPICYAIITEVSSTRLRSKSVCLSRIAYYIAQIISNVVNPYMLNPTAGDWKGKTGFFWGGFAFLFFIWTFLRLPETKGRTFEEIDILFAEGVRARDFKNHEVNAYTDTTTKRNALTQQP</sequence>
<keyword evidence="5 9" id="KW-0812">Transmembrane</keyword>
<dbReference type="OMA" id="QIICNVV"/>
<dbReference type="InterPro" id="IPR036259">
    <property type="entry name" value="MFS_trans_sf"/>
</dbReference>
<dbReference type="Proteomes" id="UP000624244">
    <property type="component" value="Unassembled WGS sequence"/>
</dbReference>
<dbReference type="GO" id="GO:0016020">
    <property type="term" value="C:membrane"/>
    <property type="evidence" value="ECO:0007669"/>
    <property type="project" value="UniProtKB-SubCell"/>
</dbReference>
<dbReference type="AlphaFoldDB" id="A0A8H6DX69"/>
<keyword evidence="7 9" id="KW-0472">Membrane</keyword>
<dbReference type="InterPro" id="IPR005829">
    <property type="entry name" value="Sugar_transporter_CS"/>
</dbReference>
<dbReference type="PANTHER" id="PTHR48022">
    <property type="entry name" value="PLASTIDIC GLUCOSE TRANSPORTER 4"/>
    <property type="match status" value="1"/>
</dbReference>
<feature type="transmembrane region" description="Helical" evidence="9">
    <location>
        <begin position="161"/>
        <end position="179"/>
    </location>
</feature>
<dbReference type="InterPro" id="IPR020846">
    <property type="entry name" value="MFS_dom"/>
</dbReference>
<dbReference type="Gene3D" id="1.20.1250.20">
    <property type="entry name" value="MFS general substrate transporter like domains"/>
    <property type="match status" value="1"/>
</dbReference>
<feature type="transmembrane region" description="Helical" evidence="9">
    <location>
        <begin position="252"/>
        <end position="271"/>
    </location>
</feature>
<dbReference type="PROSITE" id="PS00217">
    <property type="entry name" value="SUGAR_TRANSPORT_2"/>
    <property type="match status" value="1"/>
</dbReference>
<feature type="domain" description="Major facilitator superfamily (MFS) profile" evidence="10">
    <location>
        <begin position="84"/>
        <end position="527"/>
    </location>
</feature>
<reference evidence="11" key="1">
    <citation type="submission" date="2019-11" db="EMBL/GenBank/DDBJ databases">
        <title>Bipolaris sorokiniana Genome sequencing.</title>
        <authorList>
            <person name="Wang H."/>
        </authorList>
    </citation>
    <scope>NUCLEOTIDE SEQUENCE</scope>
</reference>
<comment type="similarity">
    <text evidence="2 8">Belongs to the major facilitator superfamily. Sugar transporter (TC 2.A.1.1) family.</text>
</comment>
<feature type="transmembrane region" description="Helical" evidence="9">
    <location>
        <begin position="476"/>
        <end position="493"/>
    </location>
</feature>
<evidence type="ECO:0000256" key="6">
    <source>
        <dbReference type="ARBA" id="ARBA00022989"/>
    </source>
</evidence>
<feature type="transmembrane region" description="Helical" evidence="9">
    <location>
        <begin position="433"/>
        <end position="455"/>
    </location>
</feature>
<dbReference type="PANTHER" id="PTHR48022:SF83">
    <property type="entry name" value="MAJOR FACILITATOR SUPERFAMILY (MFS) PROFILE DOMAIN-CONTAINING PROTEIN"/>
    <property type="match status" value="1"/>
</dbReference>
<dbReference type="PROSITE" id="PS50850">
    <property type="entry name" value="MFS"/>
    <property type="match status" value="1"/>
</dbReference>
<dbReference type="NCBIfam" id="TIGR00879">
    <property type="entry name" value="SP"/>
    <property type="match status" value="1"/>
</dbReference>
<keyword evidence="3 8" id="KW-0813">Transport</keyword>
<evidence type="ECO:0000256" key="7">
    <source>
        <dbReference type="ARBA" id="ARBA00023136"/>
    </source>
</evidence>
<evidence type="ECO:0000259" key="10">
    <source>
        <dbReference type="PROSITE" id="PS50850"/>
    </source>
</evidence>
<name>A0A8H6DX69_COCSA</name>
<organism evidence="11 12">
    <name type="scientific">Cochliobolus sativus</name>
    <name type="common">Common root rot and spot blotch fungus</name>
    <name type="synonym">Bipolaris sorokiniana</name>
    <dbReference type="NCBI Taxonomy" id="45130"/>
    <lineage>
        <taxon>Eukaryota</taxon>
        <taxon>Fungi</taxon>
        <taxon>Dikarya</taxon>
        <taxon>Ascomycota</taxon>
        <taxon>Pezizomycotina</taxon>
        <taxon>Dothideomycetes</taxon>
        <taxon>Pleosporomycetidae</taxon>
        <taxon>Pleosporales</taxon>
        <taxon>Pleosporineae</taxon>
        <taxon>Pleosporaceae</taxon>
        <taxon>Bipolaris</taxon>
    </lineage>
</organism>
<comment type="caution">
    <text evidence="11">The sequence shown here is derived from an EMBL/GenBank/DDBJ whole genome shotgun (WGS) entry which is preliminary data.</text>
</comment>
<protein>
    <recommendedName>
        <fullName evidence="10">Major facilitator superfamily (MFS) profile domain-containing protein</fullName>
    </recommendedName>
</protein>
<dbReference type="InterPro" id="IPR003663">
    <property type="entry name" value="Sugar/inositol_transpt"/>
</dbReference>
<dbReference type="FunFam" id="1.20.1250.20:FF:000254">
    <property type="entry name" value="MAL31p Maltose permease"/>
    <property type="match status" value="1"/>
</dbReference>
<proteinExistence type="inferred from homology"/>